<feature type="transmembrane region" description="Helical" evidence="8">
    <location>
        <begin position="772"/>
        <end position="792"/>
    </location>
</feature>
<evidence type="ECO:0000256" key="1">
    <source>
        <dbReference type="ARBA" id="ARBA00004141"/>
    </source>
</evidence>
<dbReference type="InterPro" id="IPR018047">
    <property type="entry name" value="Ammonium_transpt_CS"/>
</dbReference>
<dbReference type="InterPro" id="IPR029020">
    <property type="entry name" value="Ammonium/urea_transptr"/>
</dbReference>
<evidence type="ECO:0000256" key="6">
    <source>
        <dbReference type="ARBA" id="ARBA00023136"/>
    </source>
</evidence>
<feature type="transmembrane region" description="Helical" evidence="8">
    <location>
        <begin position="69"/>
        <end position="89"/>
    </location>
</feature>
<feature type="transmembrane region" description="Helical" evidence="8">
    <location>
        <begin position="654"/>
        <end position="674"/>
    </location>
</feature>
<dbReference type="Proteomes" id="UP000095280">
    <property type="component" value="Unplaced"/>
</dbReference>
<feature type="transmembrane region" description="Helical" evidence="8">
    <location>
        <begin position="686"/>
        <end position="710"/>
    </location>
</feature>
<dbReference type="NCBIfam" id="TIGR00836">
    <property type="entry name" value="amt"/>
    <property type="match status" value="2"/>
</dbReference>
<evidence type="ECO:0000256" key="2">
    <source>
        <dbReference type="ARBA" id="ARBA00005887"/>
    </source>
</evidence>
<evidence type="ECO:0000313" key="11">
    <source>
        <dbReference type="WBParaSite" id="maker-uti_cns_0000216-snap-gene-0.5-mRNA-1"/>
    </source>
</evidence>
<keyword evidence="7" id="KW-0924">Ammonia transport</keyword>
<dbReference type="PANTHER" id="PTHR11730">
    <property type="entry name" value="AMMONIUM TRANSPORTER"/>
    <property type="match status" value="1"/>
</dbReference>
<dbReference type="PANTHER" id="PTHR11730:SF6">
    <property type="entry name" value="AMMONIUM TRANSPORTER"/>
    <property type="match status" value="1"/>
</dbReference>
<feature type="transmembrane region" description="Helical" evidence="8">
    <location>
        <begin position="349"/>
        <end position="366"/>
    </location>
</feature>
<feature type="transmembrane region" description="Helical" evidence="8">
    <location>
        <begin position="611"/>
        <end position="633"/>
    </location>
</feature>
<evidence type="ECO:0000313" key="10">
    <source>
        <dbReference type="Proteomes" id="UP000095280"/>
    </source>
</evidence>
<dbReference type="WBParaSite" id="maker-uti_cns_0000216-snap-gene-0.5-mRNA-1">
    <property type="protein sequence ID" value="maker-uti_cns_0000216-snap-gene-0.5-mRNA-1"/>
    <property type="gene ID" value="maker-uti_cns_0000216-snap-gene-0.5"/>
</dbReference>
<dbReference type="InterPro" id="IPR001905">
    <property type="entry name" value="Ammonium_transpt"/>
</dbReference>
<organism evidence="10 11">
    <name type="scientific">Macrostomum lignano</name>
    <dbReference type="NCBI Taxonomy" id="282301"/>
    <lineage>
        <taxon>Eukaryota</taxon>
        <taxon>Metazoa</taxon>
        <taxon>Spiralia</taxon>
        <taxon>Lophotrochozoa</taxon>
        <taxon>Platyhelminthes</taxon>
        <taxon>Rhabditophora</taxon>
        <taxon>Macrostomorpha</taxon>
        <taxon>Macrostomida</taxon>
        <taxon>Macrostomidae</taxon>
        <taxon>Macrostomum</taxon>
    </lineage>
</organism>
<feature type="transmembrane region" description="Helical" evidence="8">
    <location>
        <begin position="564"/>
        <end position="586"/>
    </location>
</feature>
<feature type="transmembrane region" description="Helical" evidence="8">
    <location>
        <begin position="109"/>
        <end position="131"/>
    </location>
</feature>
<evidence type="ECO:0000256" key="7">
    <source>
        <dbReference type="ARBA" id="ARBA00023177"/>
    </source>
</evidence>
<keyword evidence="4 8" id="KW-0812">Transmembrane</keyword>
<feature type="transmembrane region" description="Helical" evidence="8">
    <location>
        <begin position="303"/>
        <end position="329"/>
    </location>
</feature>
<keyword evidence="5 8" id="KW-1133">Transmembrane helix</keyword>
<feature type="transmembrane region" description="Helical" evidence="8">
    <location>
        <begin position="812"/>
        <end position="835"/>
    </location>
</feature>
<accession>A0A1I8FXG0</accession>
<name>A0A1I8FXG0_9PLAT</name>
<dbReference type="GO" id="GO:0008519">
    <property type="term" value="F:ammonium channel activity"/>
    <property type="evidence" value="ECO:0007669"/>
    <property type="project" value="InterPro"/>
</dbReference>
<keyword evidence="6 8" id="KW-0472">Membrane</keyword>
<keyword evidence="10" id="KW-1185">Reference proteome</keyword>
<evidence type="ECO:0000256" key="4">
    <source>
        <dbReference type="ARBA" id="ARBA00022692"/>
    </source>
</evidence>
<feature type="transmembrane region" description="Helical" evidence="8">
    <location>
        <begin position="536"/>
        <end position="557"/>
    </location>
</feature>
<keyword evidence="3" id="KW-0813">Transport</keyword>
<dbReference type="Pfam" id="PF00909">
    <property type="entry name" value="Ammonium_transp"/>
    <property type="match status" value="2"/>
</dbReference>
<feature type="transmembrane region" description="Helical" evidence="8">
    <location>
        <begin position="184"/>
        <end position="206"/>
    </location>
</feature>
<feature type="transmembrane region" description="Helical" evidence="8">
    <location>
        <begin position="747"/>
        <end position="765"/>
    </location>
</feature>
<evidence type="ECO:0000259" key="9">
    <source>
        <dbReference type="Pfam" id="PF00909"/>
    </source>
</evidence>
<feature type="transmembrane region" description="Helical" evidence="8">
    <location>
        <begin position="722"/>
        <end position="741"/>
    </location>
</feature>
<dbReference type="AlphaFoldDB" id="A0A1I8FXG0"/>
<comment type="similarity">
    <text evidence="2">Belongs to the ammonia transporter channel (TC 1.A.11.2) family.</text>
</comment>
<feature type="transmembrane region" description="Helical" evidence="8">
    <location>
        <begin position="496"/>
        <end position="516"/>
    </location>
</feature>
<dbReference type="GO" id="GO:0005886">
    <property type="term" value="C:plasma membrane"/>
    <property type="evidence" value="ECO:0007669"/>
    <property type="project" value="TreeGrafter"/>
</dbReference>
<dbReference type="GO" id="GO:0097272">
    <property type="term" value="P:ammonium homeostasis"/>
    <property type="evidence" value="ECO:0007669"/>
    <property type="project" value="TreeGrafter"/>
</dbReference>
<feature type="transmembrane region" description="Helical" evidence="8">
    <location>
        <begin position="28"/>
        <end position="48"/>
    </location>
</feature>
<feature type="transmembrane region" description="Helical" evidence="8">
    <location>
        <begin position="227"/>
        <end position="247"/>
    </location>
</feature>
<feature type="transmembrane region" description="Helical" evidence="8">
    <location>
        <begin position="455"/>
        <end position="475"/>
    </location>
</feature>
<feature type="domain" description="Ammonium transporter AmtB-like" evidence="9">
    <location>
        <begin position="456"/>
        <end position="862"/>
    </location>
</feature>
<evidence type="ECO:0000256" key="3">
    <source>
        <dbReference type="ARBA" id="ARBA00022448"/>
    </source>
</evidence>
<protein>
    <submittedName>
        <fullName evidence="11">Ammonium transporter</fullName>
    </submittedName>
</protein>
<evidence type="ECO:0000256" key="8">
    <source>
        <dbReference type="SAM" id="Phobius"/>
    </source>
</evidence>
<dbReference type="FunFam" id="1.10.3430.10:FF:000010">
    <property type="entry name" value="Ammonium transporter"/>
    <property type="match status" value="2"/>
</dbReference>
<dbReference type="Gene3D" id="1.10.3430.10">
    <property type="entry name" value="Ammonium transporter AmtB like domains"/>
    <property type="match status" value="2"/>
</dbReference>
<feature type="transmembrane region" description="Helical" evidence="8">
    <location>
        <begin position="259"/>
        <end position="282"/>
    </location>
</feature>
<sequence length="918" mass="98390">MASSAELLNRTLQELKTQIRGTNESLDSFFLCTMAIVVYFMQCGFAFLEAGAVRSKNTTNILIKNILDSFIGGIAYYVIGYGLAFGAPNGNPFCGSGYFAMSYLPESKFSHWFFQFVFAATASTIVSGAVAERCDFKAYIAYSFVITGFLYPIVSHWVWDTGVGWLSVSITAHNGALASTFHDFAGSGVVHVTGGCAAFVAAAILGPRIGRFDDETKKPLDIRGHSVPLASLGGFILFFGFFAFNGGSQLSISNSGDGSVVAIAMVNTILSGSVAAFATLLLGRIRGPHWSLLQTINGGLAGMVAICAGCDVVYPWGACIIGFFAAISYTCWSMLLLALKIDDPLDAVAVHYGGGLWGVIAVAFLHRSRGIVMTFDQQSGLDLAVQLVGVLAITAWSGGVSIIVFGILRLLKVFRVSREYEIKARRTMASSAELLNGTLQELKTQIRGTNESLDSFFLCTMAIVVYFMQCGFAFLEAGAVRSKNTTNILIKNILDSFIGGIAYYVIGYGLAFGAPNGNPFCGSGYFAMSYLPESKFSHWFFQFVFAATAATIVSGAVAERCEFLAYITYSFIITGIVYPIVSHWAWDGDIGWLSIGIKAQNGSLVSTYHDFAGSGVVHVTGGCAAFVAAAILGPRIGRFDDETKKPLDIRGHSVPLASLGGFILFFGFFAFNGGSQLSISNSGDGSVVAIAMVNTILSGSVAAFATLLLGRIRGPHWSLLQTINGGLAGMVAICAGCDVVYPWGACIIGFFAAISYTCWSMLLLALKIDDPLDAVAVHYGGGLWGVIAVAFLHRSRGIVMTFDQQSGLDLAVQLVGVLAITAWSGGVSIIVFGILRLLKVFRVSREYEIKGLDFPKHGEMAYPLTAYGHGWKEDNAVPEIGASEMLPEVAINYDRFNHMKQHHHNGVPNYAMENMTAM</sequence>
<feature type="transmembrane region" description="Helical" evidence="8">
    <location>
        <begin position="387"/>
        <end position="408"/>
    </location>
</feature>
<comment type="subcellular location">
    <subcellularLocation>
        <location evidence="1">Membrane</location>
        <topology evidence="1">Multi-pass membrane protein</topology>
    </subcellularLocation>
</comment>
<dbReference type="PROSITE" id="PS01219">
    <property type="entry name" value="AMMONIUM_TRANSP"/>
    <property type="match status" value="2"/>
</dbReference>
<dbReference type="SUPFAM" id="SSF111352">
    <property type="entry name" value="Ammonium transporter"/>
    <property type="match status" value="2"/>
</dbReference>
<feature type="transmembrane region" description="Helical" evidence="8">
    <location>
        <begin position="138"/>
        <end position="159"/>
    </location>
</feature>
<reference evidence="11" key="1">
    <citation type="submission" date="2016-11" db="UniProtKB">
        <authorList>
            <consortium name="WormBaseParasite"/>
        </authorList>
    </citation>
    <scope>IDENTIFICATION</scope>
</reference>
<feature type="domain" description="Ammonium transporter AmtB-like" evidence="9">
    <location>
        <begin position="29"/>
        <end position="422"/>
    </location>
</feature>
<evidence type="ECO:0000256" key="5">
    <source>
        <dbReference type="ARBA" id="ARBA00022989"/>
    </source>
</evidence>
<proteinExistence type="inferred from homology"/>
<dbReference type="InterPro" id="IPR024041">
    <property type="entry name" value="NH4_transpt_AmtB-like_dom"/>
</dbReference>